<evidence type="ECO:0000313" key="3">
    <source>
        <dbReference type="EMBL" id="KND03444.1"/>
    </source>
</evidence>
<sequence>MRKMRKWTPANRRVVRIELDDSETEFRSINAAAKSIGVSQPTLWYHFKKHGNTQFRYRGYEWKYANQDLMLQPGEYEVWFDHPTLPVKVSSHGRIEHANGGRTFGYIGSNGYMQVMIKYKNYLIHRIVGDTFYPDEKHSLLKHCSPEIDHIDGNTKNNRADNLEWVTRYENQRRAIVMLANRKRKRQEEKSSKLQINVVLPDPFDATSSSDVSCGSSAGCGGAGW</sequence>
<feature type="compositionally biased region" description="Low complexity" evidence="1">
    <location>
        <begin position="208"/>
        <end position="217"/>
    </location>
</feature>
<dbReference type="RefSeq" id="XP_016611483.1">
    <property type="nucleotide sequence ID" value="XM_016757039.1"/>
</dbReference>
<dbReference type="CDD" id="cd00085">
    <property type="entry name" value="HNHc"/>
    <property type="match status" value="1"/>
</dbReference>
<evidence type="ECO:0000313" key="4">
    <source>
        <dbReference type="Proteomes" id="UP000053201"/>
    </source>
</evidence>
<organism evidence="3 4">
    <name type="scientific">Spizellomyces punctatus (strain DAOM BR117)</name>
    <dbReference type="NCBI Taxonomy" id="645134"/>
    <lineage>
        <taxon>Eukaryota</taxon>
        <taxon>Fungi</taxon>
        <taxon>Fungi incertae sedis</taxon>
        <taxon>Chytridiomycota</taxon>
        <taxon>Chytridiomycota incertae sedis</taxon>
        <taxon>Chytridiomycetes</taxon>
        <taxon>Spizellomycetales</taxon>
        <taxon>Spizellomycetaceae</taxon>
        <taxon>Spizellomyces</taxon>
    </lineage>
</organism>
<keyword evidence="4" id="KW-1185">Reference proteome</keyword>
<proteinExistence type="predicted"/>
<gene>
    <name evidence="3" type="ORF">SPPG_08891</name>
</gene>
<evidence type="ECO:0000256" key="1">
    <source>
        <dbReference type="SAM" id="MobiDB-lite"/>
    </source>
</evidence>
<evidence type="ECO:0000259" key="2">
    <source>
        <dbReference type="Pfam" id="PF13392"/>
    </source>
</evidence>
<reference evidence="3 4" key="1">
    <citation type="submission" date="2009-08" db="EMBL/GenBank/DDBJ databases">
        <title>The Genome Sequence of Spizellomyces punctatus strain DAOM BR117.</title>
        <authorList>
            <consortium name="The Broad Institute Genome Sequencing Platform"/>
            <person name="Russ C."/>
            <person name="Cuomo C."/>
            <person name="Shea T."/>
            <person name="Young S.K."/>
            <person name="Zeng Q."/>
            <person name="Koehrsen M."/>
            <person name="Haas B."/>
            <person name="Borodovsky M."/>
            <person name="Guigo R."/>
            <person name="Alvarado L."/>
            <person name="Berlin A."/>
            <person name="Bochicchio J."/>
            <person name="Borenstein D."/>
            <person name="Chapman S."/>
            <person name="Chen Z."/>
            <person name="Engels R."/>
            <person name="Freedman E."/>
            <person name="Gellesch M."/>
            <person name="Goldberg J."/>
            <person name="Griggs A."/>
            <person name="Gujja S."/>
            <person name="Heiman D."/>
            <person name="Hepburn T."/>
            <person name="Howarth C."/>
            <person name="Jen D."/>
            <person name="Larson L."/>
            <person name="Lewis B."/>
            <person name="Mehta T."/>
            <person name="Park D."/>
            <person name="Pearson M."/>
            <person name="Roberts A."/>
            <person name="Saif S."/>
            <person name="Shenoy N."/>
            <person name="Sisk P."/>
            <person name="Stolte C."/>
            <person name="Sykes S."/>
            <person name="Thomson T."/>
            <person name="Walk T."/>
            <person name="White J."/>
            <person name="Yandava C."/>
            <person name="Burger G."/>
            <person name="Gray M.W."/>
            <person name="Holland P.W.H."/>
            <person name="King N."/>
            <person name="Lang F.B.F."/>
            <person name="Roger A.J."/>
            <person name="Ruiz-Trillo I."/>
            <person name="Lander E."/>
            <person name="Nusbaum C."/>
        </authorList>
    </citation>
    <scope>NUCLEOTIDE SEQUENCE [LARGE SCALE GENOMIC DNA]</scope>
    <source>
        <strain evidence="3 4">DAOM BR117</strain>
    </source>
</reference>
<dbReference type="InterPro" id="IPR044925">
    <property type="entry name" value="His-Me_finger_sf"/>
</dbReference>
<dbReference type="SUPFAM" id="SSF54060">
    <property type="entry name" value="His-Me finger endonucleases"/>
    <property type="match status" value="1"/>
</dbReference>
<protein>
    <recommendedName>
        <fullName evidence="2">HNH nuclease domain-containing protein</fullName>
    </recommendedName>
</protein>
<dbReference type="Gene3D" id="3.90.75.20">
    <property type="match status" value="1"/>
</dbReference>
<dbReference type="STRING" id="645134.A0A0L0HRD8"/>
<dbReference type="eggNOG" id="ENOG502TGQJ">
    <property type="taxonomic scope" value="Eukaryota"/>
</dbReference>
<dbReference type="SMART" id="SM00497">
    <property type="entry name" value="IENR1"/>
    <property type="match status" value="1"/>
</dbReference>
<dbReference type="AlphaFoldDB" id="A0A0L0HRD8"/>
<dbReference type="InParanoid" id="A0A0L0HRD8"/>
<accession>A0A0L0HRD8</accession>
<dbReference type="OrthoDB" id="447635at2759"/>
<dbReference type="VEuPathDB" id="FungiDB:SPPG_08891"/>
<dbReference type="Proteomes" id="UP000053201">
    <property type="component" value="Unassembled WGS sequence"/>
</dbReference>
<dbReference type="InterPro" id="IPR003647">
    <property type="entry name" value="Intron_nuc_1_rpt"/>
</dbReference>
<name>A0A0L0HRD8_SPIPD</name>
<dbReference type="GeneID" id="27692016"/>
<feature type="region of interest" description="Disordered" evidence="1">
    <location>
        <begin position="206"/>
        <end position="225"/>
    </location>
</feature>
<dbReference type="EMBL" id="KQ257451">
    <property type="protein sequence ID" value="KND03444.1"/>
    <property type="molecule type" value="Genomic_DNA"/>
</dbReference>
<dbReference type="InterPro" id="IPR003615">
    <property type="entry name" value="HNH_nuc"/>
</dbReference>
<dbReference type="Pfam" id="PF13392">
    <property type="entry name" value="HNH_3"/>
    <property type="match status" value="1"/>
</dbReference>
<feature type="domain" description="HNH nuclease" evidence="2">
    <location>
        <begin position="147"/>
        <end position="173"/>
    </location>
</feature>